<proteinExistence type="inferred from homology"/>
<dbReference type="NCBIfam" id="NF006920">
    <property type="entry name" value="PRK09410.1-2"/>
    <property type="match status" value="1"/>
</dbReference>
<dbReference type="NCBIfam" id="NF006922">
    <property type="entry name" value="PRK09410.1-5"/>
    <property type="match status" value="1"/>
</dbReference>
<dbReference type="PANTHER" id="PTHR33843">
    <property type="entry name" value="ASCORBATE-SPECIFIC PTS SYSTEM EIIC COMPONENT"/>
    <property type="match status" value="1"/>
</dbReference>
<dbReference type="RefSeq" id="WP_143891971.1">
    <property type="nucleotide sequence ID" value="NZ_CP041666.1"/>
</dbReference>
<feature type="transmembrane region" description="Helical" evidence="14">
    <location>
        <begin position="373"/>
        <end position="395"/>
    </location>
</feature>
<comment type="subcellular location">
    <subcellularLocation>
        <location evidence="1">Cell membrane</location>
        <topology evidence="1">Multi-pass membrane protein</topology>
    </subcellularLocation>
</comment>
<protein>
    <recommendedName>
        <fullName evidence="12">Ascorbate-specific PTS system EIIC component</fullName>
    </recommendedName>
    <alternativeName>
        <fullName evidence="13">Ascorbate-specific permease IIC component UlaA</fullName>
    </alternativeName>
</protein>
<evidence type="ECO:0000256" key="9">
    <source>
        <dbReference type="ARBA" id="ARBA00023136"/>
    </source>
</evidence>
<evidence type="ECO:0000256" key="13">
    <source>
        <dbReference type="ARBA" id="ARBA00042859"/>
    </source>
</evidence>
<keyword evidence="8 14" id="KW-1133">Transmembrane helix</keyword>
<dbReference type="InterPro" id="IPR051562">
    <property type="entry name" value="Ascorbate-PTS_EIIC"/>
</dbReference>
<keyword evidence="9 14" id="KW-0472">Membrane</keyword>
<dbReference type="EMBL" id="CP041666">
    <property type="protein sequence ID" value="QDP39221.1"/>
    <property type="molecule type" value="Genomic_DNA"/>
</dbReference>
<evidence type="ECO:0000256" key="3">
    <source>
        <dbReference type="ARBA" id="ARBA00022448"/>
    </source>
</evidence>
<dbReference type="PANTHER" id="PTHR33843:SF4">
    <property type="entry name" value="ASCORBATE-SPECIFIC PTS SYSTEM EIIC COMPONENT"/>
    <property type="match status" value="1"/>
</dbReference>
<evidence type="ECO:0000256" key="4">
    <source>
        <dbReference type="ARBA" id="ARBA00022475"/>
    </source>
</evidence>
<feature type="transmembrane region" description="Helical" evidence="14">
    <location>
        <begin position="143"/>
        <end position="165"/>
    </location>
</feature>
<dbReference type="NCBIfam" id="NF009553">
    <property type="entry name" value="PRK12997.1-5"/>
    <property type="match status" value="1"/>
</dbReference>
<feature type="transmembrane region" description="Helical" evidence="14">
    <location>
        <begin position="415"/>
        <end position="439"/>
    </location>
</feature>
<dbReference type="KEGG" id="aqt:FN924_02825"/>
<feature type="transmembrane region" description="Helical" evidence="14">
    <location>
        <begin position="340"/>
        <end position="361"/>
    </location>
</feature>
<comment type="similarity">
    <text evidence="11">Belongs to the UlaA family.</text>
</comment>
<feature type="transmembrane region" description="Helical" evidence="14">
    <location>
        <begin position="255"/>
        <end position="280"/>
    </location>
</feature>
<evidence type="ECO:0000256" key="1">
    <source>
        <dbReference type="ARBA" id="ARBA00004651"/>
    </source>
</evidence>
<keyword evidence="5" id="KW-0762">Sugar transport</keyword>
<dbReference type="InterPro" id="IPR004703">
    <property type="entry name" value="PTS_sugar-sp_permease"/>
</dbReference>
<evidence type="ECO:0000256" key="14">
    <source>
        <dbReference type="SAM" id="Phobius"/>
    </source>
</evidence>
<evidence type="ECO:0000256" key="10">
    <source>
        <dbReference type="ARBA" id="ARBA00037387"/>
    </source>
</evidence>
<keyword evidence="4" id="KW-1003">Cell membrane</keyword>
<dbReference type="AlphaFoldDB" id="A0A516KCT2"/>
<comment type="subunit">
    <text evidence="2">Homodimer.</text>
</comment>
<keyword evidence="6" id="KW-0598">Phosphotransferase system</keyword>
<reference evidence="15 16" key="1">
    <citation type="submission" date="2019-07" db="EMBL/GenBank/DDBJ databases">
        <authorList>
            <person name="Li J."/>
        </authorList>
    </citation>
    <scope>NUCLEOTIDE SEQUENCE [LARGE SCALE GENOMIC DNA]</scope>
    <source>
        <strain evidence="15 16">TKL69</strain>
    </source>
</reference>
<evidence type="ECO:0000256" key="11">
    <source>
        <dbReference type="ARBA" id="ARBA00038218"/>
    </source>
</evidence>
<dbReference type="GO" id="GO:0009401">
    <property type="term" value="P:phosphoenolpyruvate-dependent sugar phosphotransferase system"/>
    <property type="evidence" value="ECO:0007669"/>
    <property type="project" value="UniProtKB-KW"/>
</dbReference>
<evidence type="ECO:0000256" key="6">
    <source>
        <dbReference type="ARBA" id="ARBA00022683"/>
    </source>
</evidence>
<keyword evidence="3" id="KW-0813">Transport</keyword>
<dbReference type="Proteomes" id="UP000315215">
    <property type="component" value="Chromosome"/>
</dbReference>
<feature type="transmembrane region" description="Helical" evidence="14">
    <location>
        <begin position="222"/>
        <end position="243"/>
    </location>
</feature>
<organism evidence="15 16">
    <name type="scientific">Radiobacillus deserti</name>
    <dbReference type="NCBI Taxonomy" id="2594883"/>
    <lineage>
        <taxon>Bacteria</taxon>
        <taxon>Bacillati</taxon>
        <taxon>Bacillota</taxon>
        <taxon>Bacilli</taxon>
        <taxon>Bacillales</taxon>
        <taxon>Bacillaceae</taxon>
        <taxon>Radiobacillus</taxon>
    </lineage>
</organism>
<feature type="transmembrane region" description="Helical" evidence="14">
    <location>
        <begin position="91"/>
        <end position="110"/>
    </location>
</feature>
<gene>
    <name evidence="15" type="ORF">FN924_02825</name>
</gene>
<name>A0A516KCT2_9BACI</name>
<dbReference type="Pfam" id="PF03611">
    <property type="entry name" value="EIIC-GAT"/>
    <property type="match status" value="1"/>
</dbReference>
<evidence type="ECO:0000313" key="16">
    <source>
        <dbReference type="Proteomes" id="UP000315215"/>
    </source>
</evidence>
<sequence length="456" mass="47807">MVDLIMKDILGTPSILVGLFALFGLLLQKKAFADVVSGTLKTVMGFVILGAGANVLTGSLGQFSQMFDHAFELQGVIPNNEAIVALAQESFGTETAMIMLFGMVVNILLARITPLKYIFLTGHHTMFMACMIAVILTTAGFDGAMMVVTGSIILGSLMVLMPAMLQPFTRKITGSDDFAVGHFGSFGYLTAGAVGKLVGKNSKSTEEIKVPKSLGFLRDTSVAVSLTMVLLFFFVALFAGPTFVEAELSGGTNYIVFAFLQGLTFAAGVYIILAGVRMLLAEIVPAFKGIADKVVPNSIPALDCPSVFPFAGNAVIIGFMFSFIAGLISMFLLPLIGLKVIVPGLVPHFFTGAASGVFGNATGGRKGAIYGSLANGFLISFLPALLLPVLGSLGFEGTTFGDADFGVIGLILGNLVNVISSPVALFIITIVVLGIIFGITAVRRKNSFDDTVEKSA</sequence>
<keyword evidence="16" id="KW-1185">Reference proteome</keyword>
<evidence type="ECO:0000256" key="12">
    <source>
        <dbReference type="ARBA" id="ARBA00039702"/>
    </source>
</evidence>
<accession>A0A516KCT2</accession>
<evidence type="ECO:0000313" key="15">
    <source>
        <dbReference type="EMBL" id="QDP39221.1"/>
    </source>
</evidence>
<comment type="function">
    <text evidence="10">The phosphoenolpyruvate-dependent sugar phosphotransferase system (sugar PTS), a major carbohydrate active transport system, catalyzes the phosphorylation of incoming sugar substrates concomitantly with their translocation across the cell membrane. The enzyme II UlaABC PTS system is involved in ascorbate transport.</text>
</comment>
<evidence type="ECO:0000256" key="7">
    <source>
        <dbReference type="ARBA" id="ARBA00022692"/>
    </source>
</evidence>
<keyword evidence="7 14" id="KW-0812">Transmembrane</keyword>
<evidence type="ECO:0000256" key="2">
    <source>
        <dbReference type="ARBA" id="ARBA00011738"/>
    </source>
</evidence>
<evidence type="ECO:0000256" key="8">
    <source>
        <dbReference type="ARBA" id="ARBA00022989"/>
    </source>
</evidence>
<evidence type="ECO:0000256" key="5">
    <source>
        <dbReference type="ARBA" id="ARBA00022597"/>
    </source>
</evidence>
<dbReference type="OrthoDB" id="9796178at2"/>
<dbReference type="GO" id="GO:0005886">
    <property type="term" value="C:plasma membrane"/>
    <property type="evidence" value="ECO:0007669"/>
    <property type="project" value="UniProtKB-SubCell"/>
</dbReference>
<feature type="transmembrane region" description="Helical" evidence="14">
    <location>
        <begin position="117"/>
        <end position="137"/>
    </location>
</feature>
<feature type="transmembrane region" description="Helical" evidence="14">
    <location>
        <begin position="314"/>
        <end position="334"/>
    </location>
</feature>